<protein>
    <submittedName>
        <fullName evidence="2">Uncharacterized protein</fullName>
    </submittedName>
</protein>
<gene>
    <name evidence="2" type="ORF">DIURU_005470</name>
</gene>
<reference evidence="2 3" key="1">
    <citation type="submission" date="2019-07" db="EMBL/GenBank/DDBJ databases">
        <title>Genome assembly of two rare yeast pathogens: Diutina rugosa and Trichomonascus ciferrii.</title>
        <authorList>
            <person name="Mixao V."/>
            <person name="Saus E."/>
            <person name="Hansen A."/>
            <person name="Lass-Flor C."/>
            <person name="Gabaldon T."/>
        </authorList>
    </citation>
    <scope>NUCLEOTIDE SEQUENCE [LARGE SCALE GENOMIC DNA]</scope>
    <source>
        <strain evidence="2 3">CBS 613</strain>
    </source>
</reference>
<accession>A0A642UD01</accession>
<dbReference type="VEuPathDB" id="FungiDB:DIURU_005470"/>
<comment type="caution">
    <text evidence="2">The sequence shown here is derived from an EMBL/GenBank/DDBJ whole genome shotgun (WGS) entry which is preliminary data.</text>
</comment>
<proteinExistence type="predicted"/>
<organism evidence="2 3">
    <name type="scientific">Diutina rugosa</name>
    <name type="common">Yeast</name>
    <name type="synonym">Candida rugosa</name>
    <dbReference type="NCBI Taxonomy" id="5481"/>
    <lineage>
        <taxon>Eukaryota</taxon>
        <taxon>Fungi</taxon>
        <taxon>Dikarya</taxon>
        <taxon>Ascomycota</taxon>
        <taxon>Saccharomycotina</taxon>
        <taxon>Pichiomycetes</taxon>
        <taxon>Debaryomycetaceae</taxon>
        <taxon>Diutina</taxon>
    </lineage>
</organism>
<feature type="region of interest" description="Disordered" evidence="1">
    <location>
        <begin position="241"/>
        <end position="265"/>
    </location>
</feature>
<evidence type="ECO:0000256" key="1">
    <source>
        <dbReference type="SAM" id="MobiDB-lite"/>
    </source>
</evidence>
<evidence type="ECO:0000313" key="2">
    <source>
        <dbReference type="EMBL" id="KAA8896957.1"/>
    </source>
</evidence>
<dbReference type="AlphaFoldDB" id="A0A642UD01"/>
<sequence>MESPPESNQRKRRRVEAAPMTPESARKPPPGSRTPPHQGTSACHRSPTLPEYPYFEPPPVIPREMMMTPEFTPVKHRLFSDTEGSSLVRDDLSSFAPSLECPKTPPRPTVNVEPVGPRRLFADFDSDDDDDDSRPLTNPFLVQDEEDTTASRETPADDNPFWGRRKRVSSLNLDTHIEYINHTTGKRLTQPVAPAHRHLKPSALRFDNIPHEITDRYINHSGNHVINLKPKHSLGFRIHEDDDVRTTGDPSDESPTRSNNTRSRE</sequence>
<feature type="compositionally biased region" description="Polar residues" evidence="1">
    <location>
        <begin position="256"/>
        <end position="265"/>
    </location>
</feature>
<evidence type="ECO:0000313" key="3">
    <source>
        <dbReference type="Proteomes" id="UP000449547"/>
    </source>
</evidence>
<dbReference type="GeneID" id="54784121"/>
<feature type="region of interest" description="Disordered" evidence="1">
    <location>
        <begin position="1"/>
        <end position="56"/>
    </location>
</feature>
<dbReference type="RefSeq" id="XP_034009699.1">
    <property type="nucleotide sequence ID" value="XM_034158456.1"/>
</dbReference>
<dbReference type="Proteomes" id="UP000449547">
    <property type="component" value="Unassembled WGS sequence"/>
</dbReference>
<name>A0A642UD01_DIURU</name>
<dbReference type="EMBL" id="SWFT01000161">
    <property type="protein sequence ID" value="KAA8896957.1"/>
    <property type="molecule type" value="Genomic_DNA"/>
</dbReference>
<feature type="region of interest" description="Disordered" evidence="1">
    <location>
        <begin position="119"/>
        <end position="163"/>
    </location>
</feature>
<keyword evidence="3" id="KW-1185">Reference proteome</keyword>